<dbReference type="InterPro" id="IPR027417">
    <property type="entry name" value="P-loop_NTPase"/>
</dbReference>
<feature type="region of interest" description="Disordered" evidence="2">
    <location>
        <begin position="2232"/>
        <end position="2331"/>
    </location>
</feature>
<dbReference type="Gene3D" id="3.40.50.300">
    <property type="entry name" value="P-loop containing nucleotide triphosphate hydrolases"/>
    <property type="match status" value="2"/>
</dbReference>
<dbReference type="Proteomes" id="UP000327468">
    <property type="component" value="Chromosome 15"/>
</dbReference>
<gene>
    <name evidence="6" type="ORF">PHYPO_G00064210</name>
</gene>
<keyword evidence="7" id="KW-1185">Reference proteome</keyword>
<feature type="compositionally biased region" description="Polar residues" evidence="2">
    <location>
        <begin position="802"/>
        <end position="812"/>
    </location>
</feature>
<dbReference type="SUPFAM" id="SSF52540">
    <property type="entry name" value="P-loop containing nucleoside triphosphate hydrolases"/>
    <property type="match status" value="1"/>
</dbReference>
<dbReference type="InterPro" id="IPR024481">
    <property type="entry name" value="Helicase_Sen1_N"/>
</dbReference>
<dbReference type="GO" id="GO:0006369">
    <property type="term" value="P:termination of RNA polymerase II transcription"/>
    <property type="evidence" value="ECO:0007669"/>
    <property type="project" value="TreeGrafter"/>
</dbReference>
<accession>A0A5N5M247</accession>
<evidence type="ECO:0008006" key="8">
    <source>
        <dbReference type="Google" id="ProtNLM"/>
    </source>
</evidence>
<dbReference type="GO" id="GO:0016604">
    <property type="term" value="C:nuclear body"/>
    <property type="evidence" value="ECO:0007669"/>
    <property type="project" value="TreeGrafter"/>
</dbReference>
<feature type="compositionally biased region" description="Acidic residues" evidence="2">
    <location>
        <begin position="1171"/>
        <end position="1183"/>
    </location>
</feature>
<dbReference type="GO" id="GO:0004386">
    <property type="term" value="F:helicase activity"/>
    <property type="evidence" value="ECO:0007669"/>
    <property type="project" value="InterPro"/>
</dbReference>
<feature type="region of interest" description="Disordered" evidence="2">
    <location>
        <begin position="745"/>
        <end position="818"/>
    </location>
</feature>
<feature type="coiled-coil region" evidence="1">
    <location>
        <begin position="1843"/>
        <end position="1870"/>
    </location>
</feature>
<dbReference type="PANTHER" id="PTHR10887:SF495">
    <property type="entry name" value="HELICASE SENATAXIN ISOFORM X1-RELATED"/>
    <property type="match status" value="1"/>
</dbReference>
<name>A0A5N5M247_PANHP</name>
<dbReference type="CDD" id="cd18808">
    <property type="entry name" value="SF1_C_Upf1"/>
    <property type="match status" value="1"/>
</dbReference>
<evidence type="ECO:0000313" key="7">
    <source>
        <dbReference type="Proteomes" id="UP000327468"/>
    </source>
</evidence>
<evidence type="ECO:0000259" key="4">
    <source>
        <dbReference type="Pfam" id="PF13086"/>
    </source>
</evidence>
<feature type="region of interest" description="Disordered" evidence="2">
    <location>
        <begin position="1151"/>
        <end position="1194"/>
    </location>
</feature>
<feature type="region of interest" description="Disordered" evidence="2">
    <location>
        <begin position="1027"/>
        <end position="1052"/>
    </location>
</feature>
<feature type="region of interest" description="Disordered" evidence="2">
    <location>
        <begin position="963"/>
        <end position="991"/>
    </location>
</feature>
<feature type="domain" description="Helicase Sen1 N-terminal" evidence="3">
    <location>
        <begin position="41"/>
        <end position="336"/>
    </location>
</feature>
<dbReference type="EMBL" id="VFJC01000016">
    <property type="protein sequence ID" value="KAB5549169.1"/>
    <property type="molecule type" value="Genomic_DNA"/>
</dbReference>
<dbReference type="InterPro" id="IPR045055">
    <property type="entry name" value="DNA2/NAM7-like"/>
</dbReference>
<feature type="compositionally biased region" description="Low complexity" evidence="2">
    <location>
        <begin position="2320"/>
        <end position="2331"/>
    </location>
</feature>
<feature type="domain" description="DNA2/NAM7 helicase helicase" evidence="4">
    <location>
        <begin position="1703"/>
        <end position="1983"/>
    </location>
</feature>
<dbReference type="InterPro" id="IPR047187">
    <property type="entry name" value="SF1_C_Upf1"/>
</dbReference>
<evidence type="ECO:0000259" key="3">
    <source>
        <dbReference type="Pfam" id="PF12726"/>
    </source>
</evidence>
<evidence type="ECO:0000259" key="5">
    <source>
        <dbReference type="Pfam" id="PF13087"/>
    </source>
</evidence>
<reference evidence="6 7" key="1">
    <citation type="submission" date="2019-06" db="EMBL/GenBank/DDBJ databases">
        <title>A chromosome-scale genome assembly of the striped catfish, Pangasianodon hypophthalmus.</title>
        <authorList>
            <person name="Wen M."/>
            <person name="Zahm M."/>
            <person name="Roques C."/>
            <person name="Cabau C."/>
            <person name="Klopp C."/>
            <person name="Donnadieu C."/>
            <person name="Jouanno E."/>
            <person name="Avarre J.-C."/>
            <person name="Campet M."/>
            <person name="Ha T.T.T."/>
            <person name="Dugue R."/>
            <person name="Lampietro C."/>
            <person name="Louis A."/>
            <person name="Herpin A."/>
            <person name="Echchiki A."/>
            <person name="Berthelot C."/>
            <person name="Parey E."/>
            <person name="Roest-Crollius H."/>
            <person name="Braasch I."/>
            <person name="Postlethwait J."/>
            <person name="Bobe J."/>
            <person name="Montfort J."/>
            <person name="Bouchez O."/>
            <person name="Begum T."/>
            <person name="Schartl M."/>
            <person name="Guiguen Y."/>
        </authorList>
    </citation>
    <scope>NUCLEOTIDE SEQUENCE [LARGE SCALE GENOMIC DNA]</scope>
    <source>
        <strain evidence="6 7">Indonesia</strain>
        <tissue evidence="6">Blood</tissue>
    </source>
</reference>
<dbReference type="InterPro" id="IPR041679">
    <property type="entry name" value="DNA2/NAM7-like_C"/>
</dbReference>
<feature type="compositionally biased region" description="Basic and acidic residues" evidence="2">
    <location>
        <begin position="963"/>
        <end position="980"/>
    </location>
</feature>
<evidence type="ECO:0000313" key="6">
    <source>
        <dbReference type="EMBL" id="KAB5549169.1"/>
    </source>
</evidence>
<dbReference type="FunFam" id="3.40.50.300:FF:000810">
    <property type="entry name" value="probable helicase senataxin"/>
    <property type="match status" value="1"/>
</dbReference>
<feature type="compositionally biased region" description="Pro residues" evidence="2">
    <location>
        <begin position="1391"/>
        <end position="1403"/>
    </location>
</feature>
<proteinExistence type="predicted"/>
<feature type="domain" description="DNA2/NAM7 helicase-like C-terminal" evidence="5">
    <location>
        <begin position="1990"/>
        <end position="2190"/>
    </location>
</feature>
<dbReference type="Pfam" id="PF12726">
    <property type="entry name" value="SEN1_N"/>
    <property type="match status" value="1"/>
</dbReference>
<dbReference type="CDD" id="cd18042">
    <property type="entry name" value="DEXXQc_SETX"/>
    <property type="match status" value="1"/>
</dbReference>
<feature type="compositionally biased region" description="Polar residues" evidence="2">
    <location>
        <begin position="750"/>
        <end position="761"/>
    </location>
</feature>
<feature type="region of interest" description="Disordered" evidence="2">
    <location>
        <begin position="1232"/>
        <end position="1253"/>
    </location>
</feature>
<comment type="caution">
    <text evidence="6">The sequence shown here is derived from an EMBL/GenBank/DDBJ whole genome shotgun (WGS) entry which is preliminary data.</text>
</comment>
<dbReference type="InterPro" id="IPR041677">
    <property type="entry name" value="DNA2/NAM7_AAA_11"/>
</dbReference>
<protein>
    <recommendedName>
        <fullName evidence="8">Helicase senataxin</fullName>
    </recommendedName>
</protein>
<feature type="compositionally biased region" description="Polar residues" evidence="2">
    <location>
        <begin position="1423"/>
        <end position="1438"/>
    </location>
</feature>
<feature type="compositionally biased region" description="Polar residues" evidence="2">
    <location>
        <begin position="1353"/>
        <end position="1366"/>
    </location>
</feature>
<feature type="compositionally biased region" description="Basic and acidic residues" evidence="2">
    <location>
        <begin position="2310"/>
        <end position="2319"/>
    </location>
</feature>
<dbReference type="Pfam" id="PF13087">
    <property type="entry name" value="AAA_12"/>
    <property type="match status" value="1"/>
</dbReference>
<dbReference type="PANTHER" id="PTHR10887">
    <property type="entry name" value="DNA2/NAM7 HELICASE FAMILY"/>
    <property type="match status" value="1"/>
</dbReference>
<sequence length="2331" mass="262501">METCVWCTTSAENDVAVTALLKRYCTGEMKQQEMLNANFDLVYCLECVVEYHRARERVPALHKRLWELETARLLKVFQEMLAVTLEDHELYVVENGQEEPIFSPEEFHNRVRFPLVEVLKYPYLLCHRDLCEMAVKVLCKMEDMKNPLTVHDQYQGIYLLMVHPDQKVRHWAIATARSLGRVDRDNYYDLQEVFSCMFYIIDLGITLDFPNMDDSYSSGKLHILPPHLYDAQNKKNYWLGICMLLMQLDSQAMDSLLMGPEGQASIPQCIINTMNDCNKDDDQGSDPFWPALHCFLVILDRLGSKIWGQIEPLDAFQAITKAGSYTAEIENIRQKTSGTRVKFEPENDDDPLSCSQIVYDCYAMERTSRSSDCSSGNNDTSGNAIFEEMSCLVNVLQSEMGQGMRVYGSTFLWFIPFVRSMELTVLNSICIGEVIHYLDNNVNKDVLFGRTHTCDKVTEFFIRILVDIIELHLCKGCMGMLSYFSHIWVDIILQCATLSDDTCNTRIQDRRGVYPTSSHFGRGTRVPAVGVGAMSQACMKLIRSLLKEGGRTKTVPETAHFLNLINRHLRVSARGWKLPKSEYENLKKCLLKLVKAISDRPAVSNDVLSCAPPTPPSDPSENVISYPNSTLTTSLQQLQTRDAEVGPSGPVGTINFIKDEPLWDHGECQSFCEGHEEIIKAKKEPYNPVPISPREVNCIKPDFGKIQEIRSRLNDDQNLSRIQAIAKRFITEDEQGKCSSLKEIGYASGLSPQPSTSQSKIPDSARLSKSSKKKLNDDDDEPLDVRKRRLKTSKSSEEDSTDAGQVSIQLTRSAKEVHETSITISDDVSSNDKKLLENRVTYDPFLDPESNEGQGRDYDDLSESQVFEFETQEHMVSAWNEPYIDNSVVTKKHKLGNDSKACISHDAVEPMETQPVSDEDIEKACLQVEAQICKQQQPQEPTASSMQVPSKQIFNEKCDFIQSKHSESPPEKPGLTERSKQWLSRKPPVIEAPNQKIKKHRKSHNTIFRDPVKPCSSTMLISSSVVTPSTVSPSRGSSASSVARSKATPAIVPPKKVRKRAEPESAAELLGLKKKARKAFDFSQRSLVSLGKLRSHGQNVHVEPQQKSKRVRQQKVVVKRGKKLLASQDWQYLRQSRGMLHKSVPATSAVAKSNKCPVPDALPKSKNAIESVDEPRDEEDDDYFLPCSQPDPDRWMDSKRVTSQVNTSLSDDAKKAISEWPEDIQSKEFSSLQNNKGVGGSMAEGAESKDENCDDEWTYLTQNEPTDMELCSQMDQIEEEFGENIMITGCVHMDNDSGNQPNISEGEASVPLKPLSGNTPQKSLLDASTETSSNDHLFLKPGMPTVCQKKAKPSTTKIYTSSSRSASLAKEMGKVANPLPAANAAKAKVARPPPAMPPPPPKSTPQHEFRQPPPPRPALHCPNQVSKSSLSNVTSASHVPSYKTYPRPETPVSVRTPTLDHDRRFDNSQMFDPSYLKQAILKWEYCMFDNYEMFGTPQDLCPFPLKEVPTKFSSYQEYFNILYPLLLINTFEEMVSEWLRKIRFGKSEIELEVQGIEYRNRIASASFTASLNAEQEMKQLYPKEDDLVFLWLPENTGAYANDEPDFPEMSAHFGCVLRSSVLSNGGGQLSTLNLTIQTRGNVSSVNTQPVRCEPIGSLVSTLREFRALCLLQKSKMLPPVLKPDIKYFAPCPDGLPNLDMPEYNEAQAKAISCGVAMVKRKQDTPKILLIHGPPGTGKSKIIVGMLHRILSGGESPSVNRYAKSRRTRILLCAPSNAAVDSLMRKIIIAFKEKCLDIRAPQGNCGDINLVRLGSEKTISKELKGFSLDSQVKKGLEKAQQKCDSDIQRKKEELDKIIEKLSQQCAKTDKKSATFEQLNAEKLSRSKEREKLGRQIKEFRSKRLEVQSRILLEAHVICCTLSTSGGGLLESAFRRLGHEPFNCVIVDEAGQAKETETLIPLLYRCQTLILVGDPKQLPPIVVSQKAKELGYDQSLMARVCKSLYSSSRLSPIFLSVQYRMHPYICKFPSEYIYGNSLDNDRETAQKLSSSSWPFEPYTVFDVTDGKESKERDSFSNLKEVKLVVLLFKLLAERHASRKEKQLIRVGIITPYNAQKQRIQQALEKAPDKESKKYIQVEVDTVDGFQGREMDCIIVSCVRASSENGSIGFVGNRQRMNVTITRAKSSLFILGHLRTLKEQSDWGALIQDAEKREVVIRAHEANFHEVAKKVLKPNRLPRSYSHPPNHISVPAHSDWQRDHRMHARPSDPRLPETYASREQDSGNQSVPRPRPPSHRALDPRLHQNPAHSFRSPSERPHERHFSSSSASSRARRK</sequence>
<evidence type="ECO:0000256" key="1">
    <source>
        <dbReference type="SAM" id="Coils"/>
    </source>
</evidence>
<feature type="region of interest" description="Disordered" evidence="2">
    <location>
        <begin position="1383"/>
        <end position="1467"/>
    </location>
</feature>
<keyword evidence="1" id="KW-0175">Coiled coil</keyword>
<feature type="region of interest" description="Disordered" evidence="2">
    <location>
        <begin position="1296"/>
        <end position="1366"/>
    </location>
</feature>
<evidence type="ECO:0000256" key="2">
    <source>
        <dbReference type="SAM" id="MobiDB-lite"/>
    </source>
</evidence>
<dbReference type="GO" id="GO:0001147">
    <property type="term" value="F:transcription termination site sequence-specific DNA binding"/>
    <property type="evidence" value="ECO:0007669"/>
    <property type="project" value="TreeGrafter"/>
</dbReference>
<feature type="compositionally biased region" description="Polar residues" evidence="2">
    <location>
        <begin position="1316"/>
        <end position="1335"/>
    </location>
</feature>
<feature type="compositionally biased region" description="Basic and acidic residues" evidence="2">
    <location>
        <begin position="2252"/>
        <end position="2278"/>
    </location>
</feature>
<feature type="compositionally biased region" description="Low complexity" evidence="2">
    <location>
        <begin position="1027"/>
        <end position="1045"/>
    </location>
</feature>
<organism evidence="6 7">
    <name type="scientific">Pangasianodon hypophthalmus</name>
    <name type="common">Striped catfish</name>
    <name type="synonym">Helicophagus hypophthalmus</name>
    <dbReference type="NCBI Taxonomy" id="310915"/>
    <lineage>
        <taxon>Eukaryota</taxon>
        <taxon>Metazoa</taxon>
        <taxon>Chordata</taxon>
        <taxon>Craniata</taxon>
        <taxon>Vertebrata</taxon>
        <taxon>Euteleostomi</taxon>
        <taxon>Actinopterygii</taxon>
        <taxon>Neopterygii</taxon>
        <taxon>Teleostei</taxon>
        <taxon>Ostariophysi</taxon>
        <taxon>Siluriformes</taxon>
        <taxon>Pangasiidae</taxon>
        <taxon>Pangasianodon</taxon>
    </lineage>
</organism>
<dbReference type="Pfam" id="PF13086">
    <property type="entry name" value="AAA_11"/>
    <property type="match status" value="1"/>
</dbReference>